<accession>A0A6T9Y2U6</accession>
<dbReference type="SUPFAM" id="SSF49464">
    <property type="entry name" value="Carboxypeptidase regulatory domain-like"/>
    <property type="match status" value="1"/>
</dbReference>
<evidence type="ECO:0000256" key="3">
    <source>
        <dbReference type="ARBA" id="ARBA00022452"/>
    </source>
</evidence>
<evidence type="ECO:0000256" key="6">
    <source>
        <dbReference type="ARBA" id="ARBA00023237"/>
    </source>
</evidence>
<dbReference type="InterPro" id="IPR057601">
    <property type="entry name" value="Oar-like_b-barrel"/>
</dbReference>
<dbReference type="PANTHER" id="PTHR30069">
    <property type="entry name" value="TONB-DEPENDENT OUTER MEMBRANE RECEPTOR"/>
    <property type="match status" value="1"/>
</dbReference>
<keyword evidence="7" id="KW-0732">Signal</keyword>
<dbReference type="RefSeq" id="WP_179984647.1">
    <property type="nucleotide sequence ID" value="NZ_LR812090.1"/>
</dbReference>
<dbReference type="Gene3D" id="2.40.170.20">
    <property type="entry name" value="TonB-dependent receptor, beta-barrel domain"/>
    <property type="match status" value="1"/>
</dbReference>
<evidence type="ECO:0000256" key="4">
    <source>
        <dbReference type="ARBA" id="ARBA00022692"/>
    </source>
</evidence>
<proteinExistence type="predicted"/>
<evidence type="ECO:0000256" key="1">
    <source>
        <dbReference type="ARBA" id="ARBA00004571"/>
    </source>
</evidence>
<keyword evidence="5" id="KW-0472">Membrane</keyword>
<dbReference type="PANTHER" id="PTHR30069:SF46">
    <property type="entry name" value="OAR PROTEIN"/>
    <property type="match status" value="1"/>
</dbReference>
<evidence type="ECO:0000256" key="7">
    <source>
        <dbReference type="SAM" id="SignalP"/>
    </source>
</evidence>
<dbReference type="AlphaFoldDB" id="A0A6T9Y2U6"/>
<protein>
    <recommendedName>
        <fullName evidence="8">TonB-dependent transporter Oar-like beta-barrel domain-containing protein</fullName>
    </recommendedName>
</protein>
<evidence type="ECO:0000313" key="9">
    <source>
        <dbReference type="EMBL" id="CAB9495442.1"/>
    </source>
</evidence>
<dbReference type="GO" id="GO:0009279">
    <property type="term" value="C:cell outer membrane"/>
    <property type="evidence" value="ECO:0007669"/>
    <property type="project" value="UniProtKB-SubCell"/>
</dbReference>
<dbReference type="EMBL" id="LR812090">
    <property type="protein sequence ID" value="CAB9495442.1"/>
    <property type="molecule type" value="Genomic_DNA"/>
</dbReference>
<feature type="domain" description="TonB-dependent transporter Oar-like beta-barrel" evidence="8">
    <location>
        <begin position="357"/>
        <end position="982"/>
    </location>
</feature>
<feature type="signal peptide" evidence="7">
    <location>
        <begin position="1"/>
        <end position="26"/>
    </location>
</feature>
<dbReference type="InterPro" id="IPR036942">
    <property type="entry name" value="Beta-barrel_TonB_sf"/>
</dbReference>
<dbReference type="Pfam" id="PF13620">
    <property type="entry name" value="CarboxypepD_reg"/>
    <property type="match status" value="1"/>
</dbReference>
<keyword evidence="6" id="KW-0998">Cell outer membrane</keyword>
<feature type="domain" description="TonB-dependent transporter Oar-like beta-barrel" evidence="8">
    <location>
        <begin position="242"/>
        <end position="304"/>
    </location>
</feature>
<keyword evidence="4" id="KW-0812">Transmembrane</keyword>
<keyword evidence="2" id="KW-0813">Transport</keyword>
<evidence type="ECO:0000256" key="2">
    <source>
        <dbReference type="ARBA" id="ARBA00022448"/>
    </source>
</evidence>
<name>A0A6T9Y2U6_ALTMA</name>
<dbReference type="InterPro" id="IPR008969">
    <property type="entry name" value="CarboxyPept-like_regulatory"/>
</dbReference>
<dbReference type="Proteomes" id="UP000509458">
    <property type="component" value="Chromosome"/>
</dbReference>
<dbReference type="GO" id="GO:0015344">
    <property type="term" value="F:siderophore uptake transmembrane transporter activity"/>
    <property type="evidence" value="ECO:0007669"/>
    <property type="project" value="TreeGrafter"/>
</dbReference>
<dbReference type="SUPFAM" id="SSF56935">
    <property type="entry name" value="Porins"/>
    <property type="match status" value="1"/>
</dbReference>
<organism evidence="9 10">
    <name type="scientific">Alteromonas macleodii</name>
    <name type="common">Pseudoalteromonas macleodii</name>
    <dbReference type="NCBI Taxonomy" id="28108"/>
    <lineage>
        <taxon>Bacteria</taxon>
        <taxon>Pseudomonadati</taxon>
        <taxon>Pseudomonadota</taxon>
        <taxon>Gammaproteobacteria</taxon>
        <taxon>Alteromonadales</taxon>
        <taxon>Alteromonadaceae</taxon>
        <taxon>Alteromonas/Salinimonas group</taxon>
        <taxon>Alteromonas</taxon>
    </lineage>
</organism>
<sequence length="1056" mass="115981">MSSSAKFSRIAAAVALSIGLSTTAMAQETSSGVRGTIVNESGAIVEGAVITVTDTRTGQSRTYNSESNGAFSARGLRVGGPYTISVTDSEGTRTVKDIFLTLGETSNIEISLQPADVERIVVSGYASGVMTEATGPGASFGFEQLQSQPNVDRDIKDVIAIDPRISIDPTNSGAIGCAGVNNRFNSLTVDGVKQNDNFGLNANGYPTERLPFPFDAIDQVAVELAPFDVLYGGFTGCTINAVTRSGTNEVHGSVFFDYTNDSLQGDEVDSNEFVVPAFNERRYGGTVGFPIIKDKLFFFGAFEKHEPVDVIEFGPEGAPVLNEIEGLTSEILDRVSSIASDVYGYQVGDVLSALDLEEEKVLAKIDWEISNDHRAQITYQNTKGFTLSTTGLGNDSFAFSDRYYQRRNELTTYGVQIFSDWNSKLSTQFRVNRAEVVNGQTPGSSQPDFGDITIFNAAPGVDVSIGVDQFRQANQLDYDTDNYVFIANYFEGDHEFTAGVEYENVSVFNLFVPGSQGIFEFDSLEDFENQQASRIAYNIPPSLDVNDGAAEFDFRTFTAYFQDRWMVNADLTLTLGLRYDKYTSDSDPIENSRFEQRYGFSNAQGPDFDLIQPRLGFNYIYDDETFIYGGVGLFSGGNPNVWLSNNYSNNGVSIRGSEFEGDSTDPRVLAALDGTNTANFGFELPALATDPEFFVGGDGAVNALDPDFDVPALWKYNIGVQHELDAGLVLTADIIYTREKNPAMSIPLNIRNAGTAPDGRPVYQDFDALDADCQADPTSSNCGRSGTDYLLTNNPDEGSGWVYTFTAQKNFENGFNATFGYSHQDIEQGSPMNSSTASSNYGNLSVADLQSPGVATSNYQIEHRFTLNLSYTHEFFDGYATRFNLFATRRSGQVFSYTFDGDPGFGDERFFEDRNLLYVPLENDPLVNYGPNFDQAAFDRFIADAGLEGSRGTIVDRNAQDSDWVSRVDFRVAQEIPGFMEGHEGEIFFAIRNLGNLLNDQWGVLRQVPFEYNEPVVDAEFADGQYTFTNFDGPSGQRIDTEASAWSARVGINYRF</sequence>
<keyword evidence="3" id="KW-1134">Transmembrane beta strand</keyword>
<evidence type="ECO:0000256" key="5">
    <source>
        <dbReference type="ARBA" id="ARBA00023136"/>
    </source>
</evidence>
<evidence type="ECO:0000313" key="10">
    <source>
        <dbReference type="Proteomes" id="UP000509458"/>
    </source>
</evidence>
<comment type="subcellular location">
    <subcellularLocation>
        <location evidence="1">Cell outer membrane</location>
        <topology evidence="1">Multi-pass membrane protein</topology>
    </subcellularLocation>
</comment>
<evidence type="ECO:0000259" key="8">
    <source>
        <dbReference type="Pfam" id="PF25183"/>
    </source>
</evidence>
<gene>
    <name evidence="9" type="ORF">ALFOR1_50128</name>
</gene>
<dbReference type="InterPro" id="IPR039426">
    <property type="entry name" value="TonB-dep_rcpt-like"/>
</dbReference>
<dbReference type="Pfam" id="PF25183">
    <property type="entry name" value="OMP_b-brl_4"/>
    <property type="match status" value="2"/>
</dbReference>
<dbReference type="GO" id="GO:0044718">
    <property type="term" value="P:siderophore transmembrane transport"/>
    <property type="evidence" value="ECO:0007669"/>
    <property type="project" value="TreeGrafter"/>
</dbReference>
<dbReference type="Gene3D" id="2.60.40.1120">
    <property type="entry name" value="Carboxypeptidase-like, regulatory domain"/>
    <property type="match status" value="1"/>
</dbReference>
<reference evidence="9 10" key="1">
    <citation type="submission" date="2020-06" db="EMBL/GenBank/DDBJ databases">
        <authorList>
            <person name="Duchaud E."/>
        </authorList>
    </citation>
    <scope>NUCLEOTIDE SEQUENCE [LARGE SCALE GENOMIC DNA]</scope>
    <source>
        <strain evidence="9">Alteromonas fortis</strain>
    </source>
</reference>
<feature type="chain" id="PRO_5029643210" description="TonB-dependent transporter Oar-like beta-barrel domain-containing protein" evidence="7">
    <location>
        <begin position="27"/>
        <end position="1056"/>
    </location>
</feature>